<reference evidence="7" key="1">
    <citation type="journal article" date="2021" name="ISME J.">
        <title>Evolutionary origin and ecological implication of a unique nif island in free-living Bradyrhizobium lineages.</title>
        <authorList>
            <person name="Tao J."/>
        </authorList>
    </citation>
    <scope>NUCLEOTIDE SEQUENCE [LARGE SCALE GENOMIC DNA]</scope>
    <source>
        <strain evidence="7">SZCCT0434</strain>
    </source>
</reference>
<dbReference type="GO" id="GO:0032259">
    <property type="term" value="P:methylation"/>
    <property type="evidence" value="ECO:0007669"/>
    <property type="project" value="UniProtKB-KW"/>
</dbReference>
<dbReference type="Proteomes" id="UP001315278">
    <property type="component" value="Unassembled WGS sequence"/>
</dbReference>
<keyword evidence="2 6" id="KW-0489">Methyltransferase</keyword>
<evidence type="ECO:0000313" key="7">
    <source>
        <dbReference type="Proteomes" id="UP001315278"/>
    </source>
</evidence>
<dbReference type="InterPro" id="IPR050723">
    <property type="entry name" value="CFA/CMAS"/>
</dbReference>
<dbReference type="Gene3D" id="3.40.50.150">
    <property type="entry name" value="Vaccinia Virus protein VP39"/>
    <property type="match status" value="1"/>
</dbReference>
<dbReference type="PANTHER" id="PTHR43667:SF2">
    <property type="entry name" value="FATTY ACID C-METHYL TRANSFERASE"/>
    <property type="match status" value="1"/>
</dbReference>
<proteinExistence type="inferred from homology"/>
<name>A0ABS5FL96_9BRAD</name>
<dbReference type="PANTHER" id="PTHR43667">
    <property type="entry name" value="CYCLOPROPANE-FATTY-ACYL-PHOSPHOLIPID SYNTHASE"/>
    <property type="match status" value="1"/>
</dbReference>
<keyword evidence="7" id="KW-1185">Reference proteome</keyword>
<gene>
    <name evidence="6" type="ORF">JQ615_19370</name>
</gene>
<keyword evidence="4" id="KW-0949">S-adenosyl-L-methionine</keyword>
<dbReference type="GO" id="GO:0008168">
    <property type="term" value="F:methyltransferase activity"/>
    <property type="evidence" value="ECO:0007669"/>
    <property type="project" value="UniProtKB-KW"/>
</dbReference>
<comment type="similarity">
    <text evidence="1">Belongs to the CFA/CMAS family.</text>
</comment>
<accession>A0ABS5FL96</accession>
<evidence type="ECO:0000256" key="3">
    <source>
        <dbReference type="ARBA" id="ARBA00022679"/>
    </source>
</evidence>
<keyword evidence="5" id="KW-0443">Lipid metabolism</keyword>
<evidence type="ECO:0000256" key="2">
    <source>
        <dbReference type="ARBA" id="ARBA00022603"/>
    </source>
</evidence>
<dbReference type="PIRSF" id="PIRSF003085">
    <property type="entry name" value="CMAS"/>
    <property type="match status" value="1"/>
</dbReference>
<dbReference type="CDD" id="cd02440">
    <property type="entry name" value="AdoMet_MTases"/>
    <property type="match status" value="1"/>
</dbReference>
<protein>
    <submittedName>
        <fullName evidence="6">Class I SAM-dependent methyltransferase</fullName>
    </submittedName>
</protein>
<organism evidence="6 7">
    <name type="scientific">Bradyrhizobium jicamae</name>
    <dbReference type="NCBI Taxonomy" id="280332"/>
    <lineage>
        <taxon>Bacteria</taxon>
        <taxon>Pseudomonadati</taxon>
        <taxon>Pseudomonadota</taxon>
        <taxon>Alphaproteobacteria</taxon>
        <taxon>Hyphomicrobiales</taxon>
        <taxon>Nitrobacteraceae</taxon>
        <taxon>Bradyrhizobium</taxon>
    </lineage>
</organism>
<dbReference type="SUPFAM" id="SSF53335">
    <property type="entry name" value="S-adenosyl-L-methionine-dependent methyltransferases"/>
    <property type="match status" value="1"/>
</dbReference>
<sequence length="412" mass="46460">MPSDRRQTVPGSLAVAWPPVLSATLGALLRPLLRRLDCGEIVVQAPGGRSIVIAGTRRGEHAQIRIHSWRCLLRFLTGGDLGFAEGYLAGEWSTPNLHAFLSAAAPRSTSATSFERLRPPQPLTWLRHAVLNRNTRRGSRRNIRAHYDLGNDFYRRWLDPSMTYSSAIYTSSSRTLEQAQRNKLERITELLDLGGGEKVLEIGCGWGALARHIITAAGAEVTGLTLSTEQLGYAREQIAECGLAGNADLRLEDYRDTVGNFDRVVSIEMLEAVGEAYWPLFFDNLQQRLKPGGIAVLQVITIERSRFENYRRRPEFIQRYIFPGGMLPTAQIVERQVANSGLQLVSSEYFGRSYARTLADWHERFLSAWPSIEAIGFDVRFKRMWEYYLSYCRLGFEIGALDVGLYKIERSA</sequence>
<dbReference type="InterPro" id="IPR029063">
    <property type="entry name" value="SAM-dependent_MTases_sf"/>
</dbReference>
<dbReference type="RefSeq" id="WP_212493396.1">
    <property type="nucleotide sequence ID" value="NZ_JAFCJH010000019.1"/>
</dbReference>
<keyword evidence="3" id="KW-0808">Transferase</keyword>
<evidence type="ECO:0000256" key="5">
    <source>
        <dbReference type="ARBA" id="ARBA00023098"/>
    </source>
</evidence>
<dbReference type="InterPro" id="IPR003333">
    <property type="entry name" value="CMAS"/>
</dbReference>
<dbReference type="Pfam" id="PF02353">
    <property type="entry name" value="CMAS"/>
    <property type="match status" value="1"/>
</dbReference>
<dbReference type="EMBL" id="JAFCJH010000019">
    <property type="protein sequence ID" value="MBR0797552.1"/>
    <property type="molecule type" value="Genomic_DNA"/>
</dbReference>
<evidence type="ECO:0000256" key="4">
    <source>
        <dbReference type="ARBA" id="ARBA00022691"/>
    </source>
</evidence>
<comment type="caution">
    <text evidence="6">The sequence shown here is derived from an EMBL/GenBank/DDBJ whole genome shotgun (WGS) entry which is preliminary data.</text>
</comment>
<evidence type="ECO:0000313" key="6">
    <source>
        <dbReference type="EMBL" id="MBR0797552.1"/>
    </source>
</evidence>
<evidence type="ECO:0000256" key="1">
    <source>
        <dbReference type="ARBA" id="ARBA00010815"/>
    </source>
</evidence>